<evidence type="ECO:0000256" key="1">
    <source>
        <dbReference type="ARBA" id="ARBA00004613"/>
    </source>
</evidence>
<feature type="region of interest" description="Disordered" evidence="6">
    <location>
        <begin position="215"/>
        <end position="236"/>
    </location>
</feature>
<feature type="compositionally biased region" description="Low complexity" evidence="6">
    <location>
        <begin position="1"/>
        <end position="12"/>
    </location>
</feature>
<evidence type="ECO:0000313" key="9">
    <source>
        <dbReference type="Proteomes" id="UP000694404"/>
    </source>
</evidence>
<keyword evidence="4" id="KW-0176">Collagen</keyword>
<dbReference type="GO" id="GO:0005201">
    <property type="term" value="F:extracellular matrix structural constituent"/>
    <property type="evidence" value="ECO:0007669"/>
    <property type="project" value="InterPro"/>
</dbReference>
<sequence length="455" mass="47443">GEKGETGAAGTAGPPGGKGPPGDDGPKGNPVMVSSGWRGGCWEPELLGSMPGDPGPPGEMGPRVSNSPMHCPPGPCSLGAGEMLGGRMGTQGACSRGEPGAVGPPGKTGPVGPQGPAGKQGPDGLRGIPGSVGHPGLIGLIGPPGEQGEKGDRGLPGPQGSLGSKGETGIPGATGPIGPAGPPGLPGPPGEVIQPLPIQLPRKSKRSIDASQLVGEDGEGLAADEAHGHAGGMDEIFGSLNSLKREIEQMKHPMGTQDNPARTCQDLRLCRPDLPDGEYWIDPNEGCSRDSFKVHCDFTAGGETCLFPTKETQKEKPPRWFSQFREGRKFLYMDADGRPVGAVQLTFLRLLSVAARQNFTYHCQRSVAWRSAASGGHQRALRLRGANKEDMSYDNSPYITALTDGCARRKGLDRTVLEVNTPRVEQLPLLDVHFTDFGEPNQKFGFEVGPVCFLG</sequence>
<dbReference type="InterPro" id="IPR000885">
    <property type="entry name" value="Fib_collagen_C"/>
</dbReference>
<feature type="domain" description="Fibrillar collagen NC1" evidence="7">
    <location>
        <begin position="234"/>
        <end position="454"/>
    </location>
</feature>
<dbReference type="Pfam" id="PF01391">
    <property type="entry name" value="Collagen"/>
    <property type="match status" value="2"/>
</dbReference>
<proteinExistence type="predicted"/>
<dbReference type="Proteomes" id="UP000694404">
    <property type="component" value="Unplaced"/>
</dbReference>
<evidence type="ECO:0000256" key="5">
    <source>
        <dbReference type="ARBA" id="ARBA00023278"/>
    </source>
</evidence>
<feature type="compositionally biased region" description="Low complexity" evidence="6">
    <location>
        <begin position="167"/>
        <end position="177"/>
    </location>
</feature>
<keyword evidence="9" id="KW-1185">Reference proteome</keyword>
<dbReference type="PANTHER" id="PTHR37456">
    <property type="entry name" value="SI:CH211-266K2.1"/>
    <property type="match status" value="1"/>
</dbReference>
<evidence type="ECO:0000313" key="8">
    <source>
        <dbReference type="Ensembl" id="ENSCABP00000001528.1"/>
    </source>
</evidence>
<reference evidence="8" key="2">
    <citation type="submission" date="2025-09" db="UniProtKB">
        <authorList>
            <consortium name="Ensembl"/>
        </authorList>
    </citation>
    <scope>IDENTIFICATION</scope>
</reference>
<accession>A0A8C0G050</accession>
<dbReference type="InterPro" id="IPR050938">
    <property type="entry name" value="Collagen_Structural_Proteins"/>
</dbReference>
<keyword evidence="2" id="KW-0964">Secreted</keyword>
<evidence type="ECO:0000256" key="6">
    <source>
        <dbReference type="SAM" id="MobiDB-lite"/>
    </source>
</evidence>
<feature type="compositionally biased region" description="Gly residues" evidence="6">
    <location>
        <begin position="13"/>
        <end position="22"/>
    </location>
</feature>
<feature type="region of interest" description="Disordered" evidence="6">
    <location>
        <begin position="88"/>
        <end position="126"/>
    </location>
</feature>
<dbReference type="Pfam" id="PF01410">
    <property type="entry name" value="COLFI"/>
    <property type="match status" value="1"/>
</dbReference>
<dbReference type="AlphaFoldDB" id="A0A8C0G050"/>
<feature type="compositionally biased region" description="Low complexity" evidence="6">
    <location>
        <begin position="99"/>
        <end position="116"/>
    </location>
</feature>
<dbReference type="OMA" id="NARQRIT"/>
<evidence type="ECO:0000256" key="3">
    <source>
        <dbReference type="ARBA" id="ARBA00022530"/>
    </source>
</evidence>
<evidence type="ECO:0000256" key="4">
    <source>
        <dbReference type="ARBA" id="ARBA00023119"/>
    </source>
</evidence>
<dbReference type="GeneTree" id="ENSGT00940000159762"/>
<keyword evidence="3" id="KW-0272">Extracellular matrix</keyword>
<dbReference type="InterPro" id="IPR008160">
    <property type="entry name" value="Collagen"/>
</dbReference>
<comment type="subcellular location">
    <subcellularLocation>
        <location evidence="1">Secreted</location>
    </subcellularLocation>
</comment>
<dbReference type="GO" id="GO:0005581">
    <property type="term" value="C:collagen trimer"/>
    <property type="evidence" value="ECO:0007669"/>
    <property type="project" value="UniProtKB-KW"/>
</dbReference>
<dbReference type="SMART" id="SM00038">
    <property type="entry name" value="COLFI"/>
    <property type="match status" value="1"/>
</dbReference>
<name>A0A8C0G050_CHEAB</name>
<dbReference type="PROSITE" id="PS51461">
    <property type="entry name" value="NC1_FIB"/>
    <property type="match status" value="1"/>
</dbReference>
<dbReference type="PANTHER" id="PTHR37456:SF6">
    <property type="entry name" value="COLLAGEN ALPHA-1(XXIII) CHAIN-LIKE ISOFORM X2"/>
    <property type="match status" value="1"/>
</dbReference>
<feature type="region of interest" description="Disordered" evidence="6">
    <location>
        <begin position="141"/>
        <end position="195"/>
    </location>
</feature>
<keyword evidence="5" id="KW-0379">Hydroxylation</keyword>
<feature type="region of interest" description="Disordered" evidence="6">
    <location>
        <begin position="1"/>
        <end position="68"/>
    </location>
</feature>
<evidence type="ECO:0000256" key="2">
    <source>
        <dbReference type="ARBA" id="ARBA00022525"/>
    </source>
</evidence>
<evidence type="ECO:0000259" key="7">
    <source>
        <dbReference type="PROSITE" id="PS51461"/>
    </source>
</evidence>
<feature type="compositionally biased region" description="Pro residues" evidence="6">
    <location>
        <begin position="179"/>
        <end position="189"/>
    </location>
</feature>
<dbReference type="Ensembl" id="ENSCABT00000001648.1">
    <property type="protein sequence ID" value="ENSCABP00000001528.1"/>
    <property type="gene ID" value="ENSCABG00000001241.1"/>
</dbReference>
<dbReference type="GO" id="GO:0005576">
    <property type="term" value="C:extracellular region"/>
    <property type="evidence" value="ECO:0007669"/>
    <property type="project" value="UniProtKB-SubCell"/>
</dbReference>
<protein>
    <recommendedName>
        <fullName evidence="7">Fibrillar collagen NC1 domain-containing protein</fullName>
    </recommendedName>
</protein>
<organism evidence="8 9">
    <name type="scientific">Chelonoidis abingdonii</name>
    <name type="common">Abingdon island giant tortoise</name>
    <name type="synonym">Testudo abingdonii</name>
    <dbReference type="NCBI Taxonomy" id="106734"/>
    <lineage>
        <taxon>Eukaryota</taxon>
        <taxon>Metazoa</taxon>
        <taxon>Chordata</taxon>
        <taxon>Craniata</taxon>
        <taxon>Vertebrata</taxon>
        <taxon>Euteleostomi</taxon>
        <taxon>Archelosauria</taxon>
        <taxon>Testudinata</taxon>
        <taxon>Testudines</taxon>
        <taxon>Cryptodira</taxon>
        <taxon>Durocryptodira</taxon>
        <taxon>Testudinoidea</taxon>
        <taxon>Testudinidae</taxon>
        <taxon>Chelonoidis</taxon>
    </lineage>
</organism>
<dbReference type="Gene3D" id="2.60.120.1000">
    <property type="match status" value="1"/>
</dbReference>
<dbReference type="FunFam" id="2.60.120.1000:FF:000002">
    <property type="entry name" value="Collagen XI alpha 1 chain"/>
    <property type="match status" value="1"/>
</dbReference>
<reference evidence="8" key="1">
    <citation type="submission" date="2025-08" db="UniProtKB">
        <authorList>
            <consortium name="Ensembl"/>
        </authorList>
    </citation>
    <scope>IDENTIFICATION</scope>
</reference>